<dbReference type="RefSeq" id="WP_169137234.1">
    <property type="nucleotide sequence ID" value="NZ_WTVS01000002.1"/>
</dbReference>
<dbReference type="InterPro" id="IPR001387">
    <property type="entry name" value="Cro/C1-type_HTH"/>
</dbReference>
<dbReference type="EMBL" id="WTVS01000002">
    <property type="protein sequence ID" value="NMF96142.1"/>
    <property type="molecule type" value="Genomic_DNA"/>
</dbReference>
<dbReference type="Gene3D" id="1.10.260.40">
    <property type="entry name" value="lambda repressor-like DNA-binding domains"/>
    <property type="match status" value="1"/>
</dbReference>
<keyword evidence="2" id="KW-1185">Reference proteome</keyword>
<evidence type="ECO:0008006" key="3">
    <source>
        <dbReference type="Google" id="ProtNLM"/>
    </source>
</evidence>
<dbReference type="Proteomes" id="UP000634522">
    <property type="component" value="Unassembled WGS sequence"/>
</dbReference>
<dbReference type="SUPFAM" id="SSF47413">
    <property type="entry name" value="lambda repressor-like DNA-binding domains"/>
    <property type="match status" value="1"/>
</dbReference>
<name>A0ABX1NA28_9RHOO</name>
<reference evidence="1 2" key="1">
    <citation type="submission" date="2019-12" db="EMBL/GenBank/DDBJ databases">
        <title>Comparative genomics gives insights into the taxonomy of the Azoarcus-Aromatoleum group and reveals separate origins of nif in the plant-associated Azoarcus and non-plant-associated Aromatoleum sub-groups.</title>
        <authorList>
            <person name="Lafos M."/>
            <person name="Maluk M."/>
            <person name="Batista M."/>
            <person name="Junghare M."/>
            <person name="Carmona M."/>
            <person name="Faoro H."/>
            <person name="Cruz L.M."/>
            <person name="Battistoni F."/>
            <person name="De Souza E."/>
            <person name="Pedrosa F."/>
            <person name="Chen W.-M."/>
            <person name="Poole P.S."/>
            <person name="Dixon R.A."/>
            <person name="James E.K."/>
        </authorList>
    </citation>
    <scope>NUCLEOTIDE SEQUENCE [LARGE SCALE GENOMIC DNA]</scope>
    <source>
        <strain evidence="1 2">T</strain>
    </source>
</reference>
<sequence length="287" mass="33286">MSMFESRSTTQYVAAMTKFLRTSRREFAVASDRVGCGRRPRPDAETVQRVEQAVNRKAEQAESARTTFGERYRIARDYRELRDSQVGRYMEVSRELARRWGENRHPPRGERLERLAEFLQVPKSWLLSGCLDDLGADSHIGVRVGEEALRWREVLYSLTHRVLEKVDDDAQDEDFVVAINRALVSNADVRNAARRAGGRWQVIDGRLFFASWVPLELGPLTRRYWPEETEAIIDEEVARHSSTYAAWRAVQARCEAAGLPYPQRIALHKRQQKVREHVERYGVVMKQ</sequence>
<organism evidence="1 2">
    <name type="scientific">Aromatoleum toluolicum</name>
    <dbReference type="NCBI Taxonomy" id="90060"/>
    <lineage>
        <taxon>Bacteria</taxon>
        <taxon>Pseudomonadati</taxon>
        <taxon>Pseudomonadota</taxon>
        <taxon>Betaproteobacteria</taxon>
        <taxon>Rhodocyclales</taxon>
        <taxon>Rhodocyclaceae</taxon>
        <taxon>Aromatoleum</taxon>
    </lineage>
</organism>
<dbReference type="InterPro" id="IPR010982">
    <property type="entry name" value="Lambda_DNA-bd_dom_sf"/>
</dbReference>
<accession>A0ABX1NA28</accession>
<gene>
    <name evidence="1" type="ORF">GPA27_01860</name>
</gene>
<dbReference type="CDD" id="cd00093">
    <property type="entry name" value="HTH_XRE"/>
    <property type="match status" value="1"/>
</dbReference>
<comment type="caution">
    <text evidence="1">The sequence shown here is derived from an EMBL/GenBank/DDBJ whole genome shotgun (WGS) entry which is preliminary data.</text>
</comment>
<evidence type="ECO:0000313" key="2">
    <source>
        <dbReference type="Proteomes" id="UP000634522"/>
    </source>
</evidence>
<proteinExistence type="predicted"/>
<protein>
    <recommendedName>
        <fullName evidence="3">HTH cro/C1-type domain-containing protein</fullName>
    </recommendedName>
</protein>
<evidence type="ECO:0000313" key="1">
    <source>
        <dbReference type="EMBL" id="NMF96142.1"/>
    </source>
</evidence>